<evidence type="ECO:0000313" key="3">
    <source>
        <dbReference type="Proteomes" id="UP001056855"/>
    </source>
</evidence>
<name>A0A9E7NBZ8_9EURY</name>
<reference evidence="2" key="1">
    <citation type="submission" date="2022-06" db="EMBL/GenBank/DDBJ databases">
        <title>Diverse halophilic archaea isolated from saline environments.</title>
        <authorList>
            <person name="Cui H.-L."/>
        </authorList>
    </citation>
    <scope>NUCLEOTIDE SEQUENCE</scope>
    <source>
        <strain evidence="2">WLHS1</strain>
    </source>
</reference>
<protein>
    <submittedName>
        <fullName evidence="2">Uncharacterized protein</fullName>
    </submittedName>
</protein>
<dbReference type="GeneID" id="73289391"/>
<dbReference type="EMBL" id="CP100355">
    <property type="protein sequence ID" value="UTF54646.1"/>
    <property type="molecule type" value="Genomic_DNA"/>
</dbReference>
<dbReference type="Pfam" id="PF23442">
    <property type="entry name" value="DUF7125"/>
    <property type="match status" value="1"/>
</dbReference>
<organism evidence="2 3">
    <name type="scientific">Natronosalvus rutilus</name>
    <dbReference type="NCBI Taxonomy" id="2953753"/>
    <lineage>
        <taxon>Archaea</taxon>
        <taxon>Methanobacteriati</taxon>
        <taxon>Methanobacteriota</taxon>
        <taxon>Stenosarchaea group</taxon>
        <taxon>Halobacteria</taxon>
        <taxon>Halobacteriales</taxon>
        <taxon>Natrialbaceae</taxon>
        <taxon>Natronosalvus</taxon>
    </lineage>
</organism>
<gene>
    <name evidence="2" type="ORF">NGM29_05055</name>
</gene>
<keyword evidence="3" id="KW-1185">Reference proteome</keyword>
<sequence length="133" mass="14813">MLVLEIRRQTGLDEDRRSLIVDVVDALERAGRRVYREFLSSMSERVVETESVVVLYDLRDGHEPRNRRLTVQVSDVVLEIPSPNRGGAVGTDPRVRVSKCRFARTIPEPAAGERGSLEEPTAAGNEGEPVESD</sequence>
<dbReference type="KEGG" id="sawl:NGM29_05055"/>
<evidence type="ECO:0000256" key="1">
    <source>
        <dbReference type="SAM" id="MobiDB-lite"/>
    </source>
</evidence>
<dbReference type="AlphaFoldDB" id="A0A9E7NBZ8"/>
<dbReference type="InterPro" id="IPR055549">
    <property type="entry name" value="DUF7125"/>
</dbReference>
<dbReference type="RefSeq" id="WP_254159354.1">
    <property type="nucleotide sequence ID" value="NZ_CP100355.1"/>
</dbReference>
<evidence type="ECO:0000313" key="2">
    <source>
        <dbReference type="EMBL" id="UTF54646.1"/>
    </source>
</evidence>
<feature type="region of interest" description="Disordered" evidence="1">
    <location>
        <begin position="106"/>
        <end position="133"/>
    </location>
</feature>
<proteinExistence type="predicted"/>
<dbReference type="Proteomes" id="UP001056855">
    <property type="component" value="Chromosome"/>
</dbReference>
<accession>A0A9E7NBZ8</accession>